<protein>
    <submittedName>
        <fullName evidence="2">Uncharacterized protein</fullName>
    </submittedName>
</protein>
<gene>
    <name evidence="2" type="ORF">DU55_08160</name>
</gene>
<name>A0A0F8HZH9_METMZ</name>
<dbReference type="RefSeq" id="WP_048049861.1">
    <property type="nucleotide sequence ID" value="NZ_JJPP01000022.1"/>
</dbReference>
<keyword evidence="1" id="KW-0175">Coiled coil</keyword>
<accession>A0A0F8HZH9</accession>
<dbReference type="AlphaFoldDB" id="A0A0F8HZH9"/>
<dbReference type="EMBL" id="JJPP01000022">
    <property type="protein sequence ID" value="KKG83062.1"/>
    <property type="molecule type" value="Genomic_DNA"/>
</dbReference>
<evidence type="ECO:0000313" key="2">
    <source>
        <dbReference type="EMBL" id="KKG83062.1"/>
    </source>
</evidence>
<sequence>MNTEEFYYSLCVTICYKNGYTELLRLADIIISKENSGKTGRRLLPFDNTSDLPYVKKISMDKNQANPNELCIWEWYPQQQNPDKQQSYRSRSHKTFYEFIFLNNLDLSNGLTINPLPVWDLFDTLLDGFIVPLQCSKSFLLVINQTETEYICLDIEESSYSCDGNKIKIRENTLLKEYKIPKLDVIDTNEYVPNLGDFKYSIEPAFQRRIIYKRRDIWIDPIATLPLKRFNTHLAGYLEQVGTRLPCRTEDKTVIEAFIKSVTEDVKPNSDLMTFFENYYSQPKEDSLVLILEKYNKLELIFTSYLKRKSTDEIFLKFIVEHLPSLREKYIQILTEGYLDEEKQKILDQLAPLQMQIEKLNNDINEKNALKEELDAKITSLTNSLMELIVQIKESERYRQELDELLNGNRTGLLQELINLKKVLQLSETTYETSPQNTNASVLTLRYGYSLEYEEATEITDLSCMYSLLQDNLPEQGVNTPDLSDLSKFISALYLCHFPLLCVGTSACDVARIISISLNNQLPDTICVPTGYNDYSSLLSTIKSLKSDIVILENVVGYCDEYCYTHLAEDIPEKYIIFLVEYEETLKLLPKGIYAHMGLINCDELFIAQLMNEESPYPGKITCSISLSPNIATRRELFSKISKLTRHSPVSTGYINSRVKVLQTITHEDNIAEVLKTIYTELKSIIGIYGLSEEYRDELLSSPDPIVKNFKMVLGVETE</sequence>
<evidence type="ECO:0000313" key="3">
    <source>
        <dbReference type="Proteomes" id="UP000034817"/>
    </source>
</evidence>
<feature type="coiled-coil region" evidence="1">
    <location>
        <begin position="353"/>
        <end position="391"/>
    </location>
</feature>
<evidence type="ECO:0000256" key="1">
    <source>
        <dbReference type="SAM" id="Coils"/>
    </source>
</evidence>
<comment type="caution">
    <text evidence="2">The sequence shown here is derived from an EMBL/GenBank/DDBJ whole genome shotgun (WGS) entry which is preliminary data.</text>
</comment>
<reference evidence="2 3" key="1">
    <citation type="journal article" date="2015" name="ISME J.">
        <title>Genomic and phenotypic differentiation among Methanosarcina mazei populations from Columbia River sediment.</title>
        <authorList>
            <person name="Youngblut N.D."/>
            <person name="Wirth J.S."/>
            <person name="Henriksen J.R."/>
            <person name="Smith M."/>
            <person name="Simon H."/>
            <person name="Metcalf W.W."/>
            <person name="Whitaker R.J."/>
        </authorList>
    </citation>
    <scope>NUCLEOTIDE SEQUENCE [LARGE SCALE GENOMIC DNA]</scope>
    <source>
        <strain evidence="2 3">3.H.A.2.4</strain>
    </source>
</reference>
<dbReference type="Proteomes" id="UP000034817">
    <property type="component" value="Unassembled WGS sequence"/>
</dbReference>
<dbReference type="PATRIC" id="fig|2209.72.peg.1772"/>
<proteinExistence type="predicted"/>
<organism evidence="2 3">
    <name type="scientific">Methanosarcina mazei</name>
    <name type="common">Methanosarcina frisia</name>
    <dbReference type="NCBI Taxonomy" id="2209"/>
    <lineage>
        <taxon>Archaea</taxon>
        <taxon>Methanobacteriati</taxon>
        <taxon>Methanobacteriota</taxon>
        <taxon>Stenosarchaea group</taxon>
        <taxon>Methanomicrobia</taxon>
        <taxon>Methanosarcinales</taxon>
        <taxon>Methanosarcinaceae</taxon>
        <taxon>Methanosarcina</taxon>
    </lineage>
</organism>